<dbReference type="Pfam" id="PF00319">
    <property type="entry name" value="SRF-TF"/>
    <property type="match status" value="1"/>
</dbReference>
<dbReference type="EMBL" id="KV016225">
    <property type="protein sequence ID" value="KZV20157.1"/>
    <property type="molecule type" value="Genomic_DNA"/>
</dbReference>
<evidence type="ECO:0000313" key="8">
    <source>
        <dbReference type="Proteomes" id="UP000250235"/>
    </source>
</evidence>
<feature type="domain" description="MADS-box" evidence="6">
    <location>
        <begin position="1"/>
        <end position="51"/>
    </location>
</feature>
<sequence>MGRAKLHMEFISKEKSRITTFKKRKEGLKKKLYQLTTLCGVDACMIIYGPSQEKGAIEADIWPKNSDETRRMIDIYKGMNKDSIKSYGLSDFFQDRAKRIDDELSKLRKKNIETRYPTWPDSLNRLTAVELREFAANLTAKIEDIRARVKYLKKSKEVLDMNLIDFGRIDPMFQNQSFFNAGMIQPRNMGFEVINQQAISSIVHFPNLDHNQEMHFVNQNSMMMPTLNEDHHCVQFGGASTSGNISFTQEDFYESTAMDPMTCYDPMSFARFYAPPPMAPTQYMMPWVLPAEQIPVAMPPLPGFPNEIGGGL</sequence>
<dbReference type="Gene3D" id="3.40.1810.10">
    <property type="entry name" value="Transcription factor, MADS-box"/>
    <property type="match status" value="1"/>
</dbReference>
<dbReference type="GO" id="GO:0046983">
    <property type="term" value="F:protein dimerization activity"/>
    <property type="evidence" value="ECO:0007669"/>
    <property type="project" value="InterPro"/>
</dbReference>
<evidence type="ECO:0000313" key="7">
    <source>
        <dbReference type="EMBL" id="KZV20157.1"/>
    </source>
</evidence>
<dbReference type="InterPro" id="IPR050142">
    <property type="entry name" value="MADS-box/MEF2_TF"/>
</dbReference>
<dbReference type="GO" id="GO:0003677">
    <property type="term" value="F:DNA binding"/>
    <property type="evidence" value="ECO:0007669"/>
    <property type="project" value="UniProtKB-KW"/>
</dbReference>
<dbReference type="PROSITE" id="PS50066">
    <property type="entry name" value="MADS_BOX_2"/>
    <property type="match status" value="1"/>
</dbReference>
<dbReference type="OrthoDB" id="601557at2759"/>
<dbReference type="PANTHER" id="PTHR48019">
    <property type="entry name" value="SERUM RESPONSE FACTOR HOMOLOG"/>
    <property type="match status" value="1"/>
</dbReference>
<dbReference type="AlphaFoldDB" id="A0A2Z7AEG4"/>
<protein>
    <recommendedName>
        <fullName evidence="6">MADS-box domain-containing protein</fullName>
    </recommendedName>
</protein>
<keyword evidence="8" id="KW-1185">Reference proteome</keyword>
<evidence type="ECO:0000256" key="2">
    <source>
        <dbReference type="ARBA" id="ARBA00023015"/>
    </source>
</evidence>
<comment type="subcellular location">
    <subcellularLocation>
        <location evidence="1">Nucleus</location>
    </subcellularLocation>
</comment>
<proteinExistence type="predicted"/>
<dbReference type="Proteomes" id="UP000250235">
    <property type="component" value="Unassembled WGS sequence"/>
</dbReference>
<evidence type="ECO:0000259" key="6">
    <source>
        <dbReference type="PROSITE" id="PS50066"/>
    </source>
</evidence>
<dbReference type="InterPro" id="IPR036879">
    <property type="entry name" value="TF_MADSbox_sf"/>
</dbReference>
<dbReference type="SUPFAM" id="SSF55455">
    <property type="entry name" value="SRF-like"/>
    <property type="match status" value="1"/>
</dbReference>
<reference evidence="7 8" key="1">
    <citation type="journal article" date="2015" name="Proc. Natl. Acad. Sci. U.S.A.">
        <title>The resurrection genome of Boea hygrometrica: A blueprint for survival of dehydration.</title>
        <authorList>
            <person name="Xiao L."/>
            <person name="Yang G."/>
            <person name="Zhang L."/>
            <person name="Yang X."/>
            <person name="Zhao S."/>
            <person name="Ji Z."/>
            <person name="Zhou Q."/>
            <person name="Hu M."/>
            <person name="Wang Y."/>
            <person name="Chen M."/>
            <person name="Xu Y."/>
            <person name="Jin H."/>
            <person name="Xiao X."/>
            <person name="Hu G."/>
            <person name="Bao F."/>
            <person name="Hu Y."/>
            <person name="Wan P."/>
            <person name="Li L."/>
            <person name="Deng X."/>
            <person name="Kuang T."/>
            <person name="Xiang C."/>
            <person name="Zhu J.K."/>
            <person name="Oliver M.J."/>
            <person name="He Y."/>
        </authorList>
    </citation>
    <scope>NUCLEOTIDE SEQUENCE [LARGE SCALE GENOMIC DNA]</scope>
    <source>
        <strain evidence="8">cv. XS01</strain>
    </source>
</reference>
<dbReference type="SMART" id="SM00432">
    <property type="entry name" value="MADS"/>
    <property type="match status" value="1"/>
</dbReference>
<keyword evidence="5" id="KW-0539">Nucleus</keyword>
<evidence type="ECO:0000256" key="5">
    <source>
        <dbReference type="ARBA" id="ARBA00023242"/>
    </source>
</evidence>
<keyword evidence="3" id="KW-0238">DNA-binding</keyword>
<dbReference type="GO" id="GO:0005634">
    <property type="term" value="C:nucleus"/>
    <property type="evidence" value="ECO:0007669"/>
    <property type="project" value="UniProtKB-SubCell"/>
</dbReference>
<organism evidence="7 8">
    <name type="scientific">Dorcoceras hygrometricum</name>
    <dbReference type="NCBI Taxonomy" id="472368"/>
    <lineage>
        <taxon>Eukaryota</taxon>
        <taxon>Viridiplantae</taxon>
        <taxon>Streptophyta</taxon>
        <taxon>Embryophyta</taxon>
        <taxon>Tracheophyta</taxon>
        <taxon>Spermatophyta</taxon>
        <taxon>Magnoliopsida</taxon>
        <taxon>eudicotyledons</taxon>
        <taxon>Gunneridae</taxon>
        <taxon>Pentapetalae</taxon>
        <taxon>asterids</taxon>
        <taxon>lamiids</taxon>
        <taxon>Lamiales</taxon>
        <taxon>Gesneriaceae</taxon>
        <taxon>Didymocarpoideae</taxon>
        <taxon>Trichosporeae</taxon>
        <taxon>Loxocarpinae</taxon>
        <taxon>Dorcoceras</taxon>
    </lineage>
</organism>
<dbReference type="PRINTS" id="PR00404">
    <property type="entry name" value="MADSDOMAIN"/>
</dbReference>
<evidence type="ECO:0000256" key="1">
    <source>
        <dbReference type="ARBA" id="ARBA00004123"/>
    </source>
</evidence>
<accession>A0A2Z7AEG4</accession>
<keyword evidence="2" id="KW-0805">Transcription regulation</keyword>
<evidence type="ECO:0000256" key="4">
    <source>
        <dbReference type="ARBA" id="ARBA00023163"/>
    </source>
</evidence>
<dbReference type="InterPro" id="IPR002100">
    <property type="entry name" value="TF_MADSbox"/>
</dbReference>
<evidence type="ECO:0000256" key="3">
    <source>
        <dbReference type="ARBA" id="ARBA00023125"/>
    </source>
</evidence>
<name>A0A2Z7AEG4_9LAMI</name>
<gene>
    <name evidence="7" type="ORF">F511_01014</name>
</gene>
<keyword evidence="4" id="KW-0804">Transcription</keyword>